<protein>
    <submittedName>
        <fullName evidence="2">Uncharacterized protein</fullName>
    </submittedName>
</protein>
<sequence length="535" mass="58938">MGNPSDPAVPIHHCDEHFEELVEQNENAGWTEVRGGRNKKRDKTTDGLKSKPNGQKVPPPVTKQPLHTNKCKSKPNGRTNMPPDRQALLSSFRGGMVYEDGESDNEEPTPAMLTTNHQAAEVPPPLLPPTEVQLPPPFTESVPMGVQRAVDSLGSCGCCGTDLDVEMTDVAADDPVHALVRAVESIQEDLRLSHVLDAVLESGILPIDEDKGILFCPGAINGRCTRDCLARALLELGAESVMRVFKCATELSDRLKNFQKPMNASAPLPTRKSKKGLGDSLKKTAVIRSESAKKTARRESVSRLGEIDPLSFPKRLSDIAEPSKYFASRTEVKEAQEHFVMPVASILFASGMCREAVCHLTKTSNNYFSLSGGKGSGVSRVSKLGLTRVRRGLLGETTFPISIDDLTAKPCGCPKMCNTSNHEHLSSSRQAYCAAKSKQERNRIHVKQLHVNEMCIPFWEKLYNESSRKGRELLSLIKEMTDKGLDVSNGRIFLHDLTGRHGNTAIDQELRLKIHQFLSIFTRLMVGLICSCHRC</sequence>
<gene>
    <name evidence="2" type="ORF">DSPE1174_LOCUS11157</name>
</gene>
<dbReference type="EMBL" id="HBGS01021883">
    <property type="protein sequence ID" value="CAD9411360.1"/>
    <property type="molecule type" value="Transcribed_RNA"/>
</dbReference>
<organism evidence="2">
    <name type="scientific">Octactis speculum</name>
    <dbReference type="NCBI Taxonomy" id="3111310"/>
    <lineage>
        <taxon>Eukaryota</taxon>
        <taxon>Sar</taxon>
        <taxon>Stramenopiles</taxon>
        <taxon>Ochrophyta</taxon>
        <taxon>Dictyochophyceae</taxon>
        <taxon>Dictyochales</taxon>
        <taxon>Dictyochaceae</taxon>
        <taxon>Octactis</taxon>
    </lineage>
</organism>
<evidence type="ECO:0000313" key="2">
    <source>
        <dbReference type="EMBL" id="CAD9411360.1"/>
    </source>
</evidence>
<evidence type="ECO:0000256" key="1">
    <source>
        <dbReference type="SAM" id="MobiDB-lite"/>
    </source>
</evidence>
<feature type="region of interest" description="Disordered" evidence="1">
    <location>
        <begin position="25"/>
        <end position="84"/>
    </location>
</feature>
<reference evidence="2" key="1">
    <citation type="submission" date="2021-01" db="EMBL/GenBank/DDBJ databases">
        <authorList>
            <person name="Corre E."/>
            <person name="Pelletier E."/>
            <person name="Niang G."/>
            <person name="Scheremetjew M."/>
            <person name="Finn R."/>
            <person name="Kale V."/>
            <person name="Holt S."/>
            <person name="Cochrane G."/>
            <person name="Meng A."/>
            <person name="Brown T."/>
            <person name="Cohen L."/>
        </authorList>
    </citation>
    <scope>NUCLEOTIDE SEQUENCE</scope>
    <source>
        <strain evidence="2">CCMP1381</strain>
    </source>
</reference>
<proteinExistence type="predicted"/>
<name>A0A7S2BZH5_9STRA</name>
<dbReference type="AlphaFoldDB" id="A0A7S2BZH5"/>
<accession>A0A7S2BZH5</accession>